<accession>A0A4D9DUL0</accession>
<dbReference type="OrthoDB" id="447173at2759"/>
<dbReference type="EMBL" id="QXTE01000278">
    <property type="protein sequence ID" value="TFK00208.1"/>
    <property type="molecule type" value="Genomic_DNA"/>
</dbReference>
<reference evidence="1 2" key="2">
    <citation type="submission" date="2019-04" db="EMBL/GenBank/DDBJ databases">
        <title>The genome sequence of big-headed turtle.</title>
        <authorList>
            <person name="Gong S."/>
        </authorList>
    </citation>
    <scope>NUCLEOTIDE SEQUENCE [LARGE SCALE GENOMIC DNA]</scope>
    <source>
        <strain evidence="1">DO16091913</strain>
        <tissue evidence="1">Muscle</tissue>
    </source>
</reference>
<evidence type="ECO:0000313" key="2">
    <source>
        <dbReference type="Proteomes" id="UP000297703"/>
    </source>
</evidence>
<keyword evidence="2" id="KW-1185">Reference proteome</keyword>
<gene>
    <name evidence="1" type="ORF">DR999_PMT17671</name>
</gene>
<protein>
    <submittedName>
        <fullName evidence="1">Alpha-actinin-4</fullName>
    </submittedName>
</protein>
<dbReference type="Proteomes" id="UP000297703">
    <property type="component" value="Unassembled WGS sequence"/>
</dbReference>
<proteinExistence type="predicted"/>
<dbReference type="AlphaFoldDB" id="A0A4D9DUL0"/>
<organism evidence="1 2">
    <name type="scientific">Platysternon megacephalum</name>
    <name type="common">big-headed turtle</name>
    <dbReference type="NCBI Taxonomy" id="55544"/>
    <lineage>
        <taxon>Eukaryota</taxon>
        <taxon>Metazoa</taxon>
        <taxon>Chordata</taxon>
        <taxon>Craniata</taxon>
        <taxon>Vertebrata</taxon>
        <taxon>Euteleostomi</taxon>
        <taxon>Archelosauria</taxon>
        <taxon>Testudinata</taxon>
        <taxon>Testudines</taxon>
        <taxon>Cryptodira</taxon>
        <taxon>Durocryptodira</taxon>
        <taxon>Testudinoidea</taxon>
        <taxon>Platysternidae</taxon>
        <taxon>Platysternon</taxon>
    </lineage>
</organism>
<dbReference type="STRING" id="55544.A0A4D9DUL0"/>
<evidence type="ECO:0000313" key="1">
    <source>
        <dbReference type="EMBL" id="TFK00208.1"/>
    </source>
</evidence>
<reference evidence="1 2" key="1">
    <citation type="submission" date="2019-04" db="EMBL/GenBank/DDBJ databases">
        <title>Draft genome of the big-headed turtle Platysternon megacephalum.</title>
        <authorList>
            <person name="Gong S."/>
        </authorList>
    </citation>
    <scope>NUCLEOTIDE SEQUENCE [LARGE SCALE GENOMIC DNA]</scope>
    <source>
        <strain evidence="1">DO16091913</strain>
        <tissue evidence="1">Muscle</tissue>
    </source>
</reference>
<name>A0A4D9DUL0_9SAUR</name>
<sequence>MPCCELWEGGSETAYGLFQKLNKLSRELKVKVEQFKRTMPLLSDLRNPALRERYGSAEGPICTRFAGPLESG</sequence>
<comment type="caution">
    <text evidence="1">The sequence shown here is derived from an EMBL/GenBank/DDBJ whole genome shotgun (WGS) entry which is preliminary data.</text>
</comment>